<organism evidence="1 2">
    <name type="scientific">Leptosia nina</name>
    <dbReference type="NCBI Taxonomy" id="320188"/>
    <lineage>
        <taxon>Eukaryota</taxon>
        <taxon>Metazoa</taxon>
        <taxon>Ecdysozoa</taxon>
        <taxon>Arthropoda</taxon>
        <taxon>Hexapoda</taxon>
        <taxon>Insecta</taxon>
        <taxon>Pterygota</taxon>
        <taxon>Neoptera</taxon>
        <taxon>Endopterygota</taxon>
        <taxon>Lepidoptera</taxon>
        <taxon>Glossata</taxon>
        <taxon>Ditrysia</taxon>
        <taxon>Papilionoidea</taxon>
        <taxon>Pieridae</taxon>
        <taxon>Pierinae</taxon>
        <taxon>Leptosia</taxon>
    </lineage>
</organism>
<dbReference type="EMBL" id="CAVLEF010000265">
    <property type="protein sequence ID" value="CAK1554185.1"/>
    <property type="molecule type" value="Genomic_DNA"/>
</dbReference>
<keyword evidence="2" id="KW-1185">Reference proteome</keyword>
<name>A0AAV1K0I9_9NEOP</name>
<proteinExistence type="predicted"/>
<evidence type="ECO:0000313" key="2">
    <source>
        <dbReference type="Proteomes" id="UP001497472"/>
    </source>
</evidence>
<accession>A0AAV1K0I9</accession>
<evidence type="ECO:0000313" key="1">
    <source>
        <dbReference type="EMBL" id="CAK1554185.1"/>
    </source>
</evidence>
<reference evidence="1 2" key="1">
    <citation type="submission" date="2023-11" db="EMBL/GenBank/DDBJ databases">
        <authorList>
            <person name="Okamura Y."/>
        </authorList>
    </citation>
    <scope>NUCLEOTIDE SEQUENCE [LARGE SCALE GENOMIC DNA]</scope>
</reference>
<protein>
    <submittedName>
        <fullName evidence="1">Uncharacterized protein</fullName>
    </submittedName>
</protein>
<sequence>MHLRRASKTVKGNNYPALSEDQDVVFSNHVRAVKRNILIHLRDKNSQSTNFPYKRNKNAALSAVSPGAKCNLNLQDIVNICMLVMLQQSSIMYNHAIPEAITSPKSISHQNLQQETAWLFPT</sequence>
<dbReference type="Proteomes" id="UP001497472">
    <property type="component" value="Unassembled WGS sequence"/>
</dbReference>
<comment type="caution">
    <text evidence="1">The sequence shown here is derived from an EMBL/GenBank/DDBJ whole genome shotgun (WGS) entry which is preliminary data.</text>
</comment>
<gene>
    <name evidence="1" type="ORF">LNINA_LOCUS13117</name>
</gene>
<dbReference type="AlphaFoldDB" id="A0AAV1K0I9"/>